<dbReference type="GO" id="GO:0005886">
    <property type="term" value="C:plasma membrane"/>
    <property type="evidence" value="ECO:0007669"/>
    <property type="project" value="UniProtKB-SubCell"/>
</dbReference>
<dbReference type="PANTHER" id="PTHR28259:SF1">
    <property type="entry name" value="FLUORIDE EXPORT PROTEIN 1-RELATED"/>
    <property type="match status" value="1"/>
</dbReference>
<keyword evidence="10" id="KW-0479">Metal-binding</keyword>
<dbReference type="GO" id="GO:0140114">
    <property type="term" value="P:cellular detoxification of fluoride"/>
    <property type="evidence" value="ECO:0007669"/>
    <property type="project" value="UniProtKB-UniRule"/>
</dbReference>
<evidence type="ECO:0000256" key="1">
    <source>
        <dbReference type="ARBA" id="ARBA00004651"/>
    </source>
</evidence>
<keyword evidence="3 10" id="KW-0812">Transmembrane</keyword>
<accession>A0A0R1S4D6</accession>
<dbReference type="AlphaFoldDB" id="A0A0R1S4D6"/>
<dbReference type="PANTHER" id="PTHR28259">
    <property type="entry name" value="FLUORIDE EXPORT PROTEIN 1-RELATED"/>
    <property type="match status" value="1"/>
</dbReference>
<dbReference type="PATRIC" id="fig|1122152.4.peg.181"/>
<dbReference type="STRING" id="1122152.GCA_000425905_00503"/>
<feature type="binding site" evidence="10">
    <location>
        <position position="74"/>
    </location>
    <ligand>
        <name>Na(+)</name>
        <dbReference type="ChEBI" id="CHEBI:29101"/>
        <note>structural</note>
    </ligand>
</feature>
<feature type="binding site" evidence="10">
    <location>
        <position position="71"/>
    </location>
    <ligand>
        <name>Na(+)</name>
        <dbReference type="ChEBI" id="CHEBI:29101"/>
        <note>structural</note>
    </ligand>
</feature>
<dbReference type="InterPro" id="IPR003691">
    <property type="entry name" value="FluC"/>
</dbReference>
<evidence type="ECO:0000256" key="9">
    <source>
        <dbReference type="ARBA" id="ARBA00049940"/>
    </source>
</evidence>
<comment type="function">
    <text evidence="9 10">Fluoride-specific ion channel. Important for reducing fluoride concentration in the cell, thus reducing its toxicity.</text>
</comment>
<sequence>MKNGRDYLSVAIFAFFGGICRYFLTNIYNQVGTIICNLLGCFLLAFLTFYSINKFVFPAWLNLSLGTGFVGAFTTFSSFELDGLKATLAGNFQFASVYFLISIVAGYLMAYLGMKSGEKVGGKK</sequence>
<evidence type="ECO:0000313" key="12">
    <source>
        <dbReference type="Proteomes" id="UP000051931"/>
    </source>
</evidence>
<evidence type="ECO:0000256" key="6">
    <source>
        <dbReference type="ARBA" id="ARBA00023303"/>
    </source>
</evidence>
<feature type="transmembrane region" description="Helical" evidence="10">
    <location>
        <begin position="7"/>
        <end position="24"/>
    </location>
</feature>
<feature type="transmembrane region" description="Helical" evidence="10">
    <location>
        <begin position="59"/>
        <end position="79"/>
    </location>
</feature>
<feature type="transmembrane region" description="Helical" evidence="10">
    <location>
        <begin position="91"/>
        <end position="114"/>
    </location>
</feature>
<keyword evidence="10" id="KW-0406">Ion transport</keyword>
<dbReference type="eggNOG" id="COG0239">
    <property type="taxonomic scope" value="Bacteria"/>
</dbReference>
<evidence type="ECO:0000256" key="4">
    <source>
        <dbReference type="ARBA" id="ARBA00022989"/>
    </source>
</evidence>
<dbReference type="Proteomes" id="UP000051931">
    <property type="component" value="Unassembled WGS sequence"/>
</dbReference>
<feature type="transmembrane region" description="Helical" evidence="10">
    <location>
        <begin position="30"/>
        <end position="52"/>
    </location>
</feature>
<reference evidence="11 12" key="1">
    <citation type="journal article" date="2015" name="Genome Announc.">
        <title>Expanding the biotechnology potential of lactobacilli through comparative genomics of 213 strains and associated genera.</title>
        <authorList>
            <person name="Sun Z."/>
            <person name="Harris H.M."/>
            <person name="McCann A."/>
            <person name="Guo C."/>
            <person name="Argimon S."/>
            <person name="Zhang W."/>
            <person name="Yang X."/>
            <person name="Jeffery I.B."/>
            <person name="Cooney J.C."/>
            <person name="Kagawa T.F."/>
            <person name="Liu W."/>
            <person name="Song Y."/>
            <person name="Salvetti E."/>
            <person name="Wrobel A."/>
            <person name="Rasinkangas P."/>
            <person name="Parkhill J."/>
            <person name="Rea M.C."/>
            <person name="O'Sullivan O."/>
            <person name="Ritari J."/>
            <person name="Douillard F.P."/>
            <person name="Paul Ross R."/>
            <person name="Yang R."/>
            <person name="Briner A.E."/>
            <person name="Felis G.E."/>
            <person name="de Vos W.M."/>
            <person name="Barrangou R."/>
            <person name="Klaenhammer T.R."/>
            <person name="Caufield P.W."/>
            <person name="Cui Y."/>
            <person name="Zhang H."/>
            <person name="O'Toole P.W."/>
        </authorList>
    </citation>
    <scope>NUCLEOTIDE SEQUENCE [LARGE SCALE GENOMIC DNA]</scope>
    <source>
        <strain evidence="11 12">DSM 15354</strain>
    </source>
</reference>
<comment type="activity regulation">
    <text evidence="10">Na(+) is not transported, but it plays an essential structural role and its presence is essential for fluoride channel function.</text>
</comment>
<evidence type="ECO:0000256" key="3">
    <source>
        <dbReference type="ARBA" id="ARBA00022692"/>
    </source>
</evidence>
<dbReference type="GO" id="GO:0046872">
    <property type="term" value="F:metal ion binding"/>
    <property type="evidence" value="ECO:0007669"/>
    <property type="project" value="UniProtKB-KW"/>
</dbReference>
<name>A0A0R1S4D6_9LACO</name>
<comment type="similarity">
    <text evidence="7 10">Belongs to the fluoride channel Fluc/FEX (TC 1.A.43) family.</text>
</comment>
<protein>
    <recommendedName>
        <fullName evidence="10">Fluoride-specific ion channel FluC</fullName>
    </recommendedName>
</protein>
<keyword evidence="10" id="KW-0813">Transport</keyword>
<evidence type="ECO:0000256" key="10">
    <source>
        <dbReference type="HAMAP-Rule" id="MF_00454"/>
    </source>
</evidence>
<dbReference type="GO" id="GO:0062054">
    <property type="term" value="F:fluoride channel activity"/>
    <property type="evidence" value="ECO:0007669"/>
    <property type="project" value="UniProtKB-UniRule"/>
</dbReference>
<gene>
    <name evidence="10" type="primary">fluC</name>
    <name evidence="10" type="synonym">crcB</name>
    <name evidence="11" type="ORF">FC23_GL000180</name>
</gene>
<proteinExistence type="inferred from homology"/>
<evidence type="ECO:0000256" key="5">
    <source>
        <dbReference type="ARBA" id="ARBA00023136"/>
    </source>
</evidence>
<dbReference type="Pfam" id="PF02537">
    <property type="entry name" value="CRCB"/>
    <property type="match status" value="1"/>
</dbReference>
<keyword evidence="4 10" id="KW-1133">Transmembrane helix</keyword>
<comment type="subcellular location">
    <subcellularLocation>
        <location evidence="1 10">Cell membrane</location>
        <topology evidence="1 10">Multi-pass membrane protein</topology>
    </subcellularLocation>
</comment>
<keyword evidence="12" id="KW-1185">Reference proteome</keyword>
<evidence type="ECO:0000256" key="2">
    <source>
        <dbReference type="ARBA" id="ARBA00022475"/>
    </source>
</evidence>
<comment type="caution">
    <text evidence="11">The sequence shown here is derived from an EMBL/GenBank/DDBJ whole genome shotgun (WGS) entry which is preliminary data.</text>
</comment>
<dbReference type="RefSeq" id="WP_027824696.1">
    <property type="nucleotide sequence ID" value="NZ_AUEI01000004.1"/>
</dbReference>
<keyword evidence="6 10" id="KW-0407">Ion channel</keyword>
<organism evidence="11 12">
    <name type="scientific">Lactobacillus psittaci DSM 15354</name>
    <dbReference type="NCBI Taxonomy" id="1122152"/>
    <lineage>
        <taxon>Bacteria</taxon>
        <taxon>Bacillati</taxon>
        <taxon>Bacillota</taxon>
        <taxon>Bacilli</taxon>
        <taxon>Lactobacillales</taxon>
        <taxon>Lactobacillaceae</taxon>
        <taxon>Lactobacillus</taxon>
    </lineage>
</organism>
<keyword evidence="10" id="KW-0915">Sodium</keyword>
<evidence type="ECO:0000313" key="11">
    <source>
        <dbReference type="EMBL" id="KRL63933.1"/>
    </source>
</evidence>
<comment type="catalytic activity">
    <reaction evidence="8">
        <text>fluoride(in) = fluoride(out)</text>
        <dbReference type="Rhea" id="RHEA:76159"/>
        <dbReference type="ChEBI" id="CHEBI:17051"/>
    </reaction>
    <physiologicalReaction direction="left-to-right" evidence="8">
        <dbReference type="Rhea" id="RHEA:76160"/>
    </physiologicalReaction>
</comment>
<evidence type="ECO:0000256" key="7">
    <source>
        <dbReference type="ARBA" id="ARBA00035120"/>
    </source>
</evidence>
<dbReference type="OrthoDB" id="9799631at2"/>
<keyword evidence="2 10" id="KW-1003">Cell membrane</keyword>
<dbReference type="HAMAP" id="MF_00454">
    <property type="entry name" value="FluC"/>
    <property type="match status" value="1"/>
</dbReference>
<dbReference type="EMBL" id="AZFB01000001">
    <property type="protein sequence ID" value="KRL63933.1"/>
    <property type="molecule type" value="Genomic_DNA"/>
</dbReference>
<evidence type="ECO:0000256" key="8">
    <source>
        <dbReference type="ARBA" id="ARBA00035585"/>
    </source>
</evidence>
<keyword evidence="5 10" id="KW-0472">Membrane</keyword>